<proteinExistence type="predicted"/>
<dbReference type="EMBL" id="LXQA011082820">
    <property type="protein sequence ID" value="MCI84102.1"/>
    <property type="molecule type" value="Genomic_DNA"/>
</dbReference>
<comment type="caution">
    <text evidence="1">The sequence shown here is derived from an EMBL/GenBank/DDBJ whole genome shotgun (WGS) entry which is preliminary data.</text>
</comment>
<name>A0A392V9I4_9FABA</name>
<evidence type="ECO:0000313" key="2">
    <source>
        <dbReference type="Proteomes" id="UP000265520"/>
    </source>
</evidence>
<sequence length="32" mass="3701">GPLVVQHVLQPHWVVSDLMLQQHQFVQLVLVL</sequence>
<dbReference type="AlphaFoldDB" id="A0A392V9I4"/>
<keyword evidence="2" id="KW-1185">Reference proteome</keyword>
<feature type="non-terminal residue" evidence="1">
    <location>
        <position position="1"/>
    </location>
</feature>
<dbReference type="Proteomes" id="UP000265520">
    <property type="component" value="Unassembled WGS sequence"/>
</dbReference>
<organism evidence="1 2">
    <name type="scientific">Trifolium medium</name>
    <dbReference type="NCBI Taxonomy" id="97028"/>
    <lineage>
        <taxon>Eukaryota</taxon>
        <taxon>Viridiplantae</taxon>
        <taxon>Streptophyta</taxon>
        <taxon>Embryophyta</taxon>
        <taxon>Tracheophyta</taxon>
        <taxon>Spermatophyta</taxon>
        <taxon>Magnoliopsida</taxon>
        <taxon>eudicotyledons</taxon>
        <taxon>Gunneridae</taxon>
        <taxon>Pentapetalae</taxon>
        <taxon>rosids</taxon>
        <taxon>fabids</taxon>
        <taxon>Fabales</taxon>
        <taxon>Fabaceae</taxon>
        <taxon>Papilionoideae</taxon>
        <taxon>50 kb inversion clade</taxon>
        <taxon>NPAAA clade</taxon>
        <taxon>Hologalegina</taxon>
        <taxon>IRL clade</taxon>
        <taxon>Trifolieae</taxon>
        <taxon>Trifolium</taxon>
    </lineage>
</organism>
<reference evidence="1 2" key="1">
    <citation type="journal article" date="2018" name="Front. Plant Sci.">
        <title>Red Clover (Trifolium pratense) and Zigzag Clover (T. medium) - A Picture of Genomic Similarities and Differences.</title>
        <authorList>
            <person name="Dluhosova J."/>
            <person name="Istvanek J."/>
            <person name="Nedelnik J."/>
            <person name="Repkova J."/>
        </authorList>
    </citation>
    <scope>NUCLEOTIDE SEQUENCE [LARGE SCALE GENOMIC DNA]</scope>
    <source>
        <strain evidence="2">cv. 10/8</strain>
        <tissue evidence="1">Leaf</tissue>
    </source>
</reference>
<evidence type="ECO:0000313" key="1">
    <source>
        <dbReference type="EMBL" id="MCI84102.1"/>
    </source>
</evidence>
<accession>A0A392V9I4</accession>
<protein>
    <submittedName>
        <fullName evidence="1">Uncharacterized protein</fullName>
    </submittedName>
</protein>